<proteinExistence type="predicted"/>
<accession>A0A8S5TRZ8</accession>
<dbReference type="EMBL" id="BK015914">
    <property type="protein sequence ID" value="DAF84986.1"/>
    <property type="molecule type" value="Genomic_DNA"/>
</dbReference>
<reference evidence="1" key="1">
    <citation type="journal article" date="2021" name="Proc. Natl. Acad. Sci. U.S.A.">
        <title>A Catalog of Tens of Thousands of Viruses from Human Metagenomes Reveals Hidden Associations with Chronic Diseases.</title>
        <authorList>
            <person name="Tisza M.J."/>
            <person name="Buck C.B."/>
        </authorList>
    </citation>
    <scope>NUCLEOTIDE SEQUENCE</scope>
    <source>
        <strain evidence="1">CtEw721</strain>
    </source>
</reference>
<name>A0A8S5TRZ8_9CAUD</name>
<protein>
    <submittedName>
        <fullName evidence="1">Uncharacterized protein</fullName>
    </submittedName>
</protein>
<sequence>MSKVINSAFTPTSYVYDLENNVGANNGEPYKTISQTPKNYSKYNYYLHTLQDKIDADWKYRPNRVDVEEQGIEDWGTDNYTPIEVVIQTLKNDKGEKLADDYKKLVFRDIQHNKVLGMKYRFSFNFDLEEDNVDKFCWLATNINVTDPTSSVVITRCNGTIASVFKNADGYNDVHIEEVIAGTDLSGTGFHFNETILTQKDSIVMIVQANDYTRGYYVNQRFIVGYDTVYKVTNIENYNSRSTYKAKDNGLIVLYATVDQKSEQDIFDKEVYGKEHVYLAYNKAEDQITVTPPDVSEGYTFRFYEPTPMPTELYSEPITFKVGLFQGDALVEAPVNISITLGTLVPFAVYDPNTYAGYAFLITKDGEDFYVVDMADYEKYVEVVDDDDKGTFTLRRLKVYARKELVVMAYISAENSPTGKEMKQSFVLSLRGLE</sequence>
<organism evidence="1">
    <name type="scientific">Siphoviridae sp. ctEw721</name>
    <dbReference type="NCBI Taxonomy" id="2825400"/>
    <lineage>
        <taxon>Viruses</taxon>
        <taxon>Duplodnaviria</taxon>
        <taxon>Heunggongvirae</taxon>
        <taxon>Uroviricota</taxon>
        <taxon>Caudoviricetes</taxon>
    </lineage>
</organism>
<evidence type="ECO:0000313" key="1">
    <source>
        <dbReference type="EMBL" id="DAF84986.1"/>
    </source>
</evidence>